<evidence type="ECO:0008006" key="5">
    <source>
        <dbReference type="Google" id="ProtNLM"/>
    </source>
</evidence>
<sequence>MKRIFAGVALTVAAAALTAAPAQAAAPKDPVVALKKQFVAGTGVKFVDRTILADRGQRQIFMRRTGTFAFSKAGLAASDITGKFNFKQSDLPEDAPDLLKGLFAAERTIRIGTTSYISGGMFGTLLPEDKTWIKFPKGPTGGLTGLYGQIVNITEPNTLKTLLKSGKAIKGGYAGAITVGQLNKVSAWYRASLFDKPTKKQQKAVISWKLQLDGKGLPQRLVTTYSPVAIGMDADGKETLSVDTRYTGWGSKVTITAPPADDVTTEFKDGTSEIPDGLTLPNGDVVAK</sequence>
<evidence type="ECO:0000313" key="4">
    <source>
        <dbReference type="Proteomes" id="UP000568380"/>
    </source>
</evidence>
<dbReference type="Proteomes" id="UP000568380">
    <property type="component" value="Unassembled WGS sequence"/>
</dbReference>
<comment type="caution">
    <text evidence="3">The sequence shown here is derived from an EMBL/GenBank/DDBJ whole genome shotgun (WGS) entry which is preliminary data.</text>
</comment>
<name>A0A7W7ZWA4_9ACTN</name>
<keyword evidence="2" id="KW-0732">Signal</keyword>
<protein>
    <recommendedName>
        <fullName evidence="5">Lipoprotein</fullName>
    </recommendedName>
</protein>
<proteinExistence type="predicted"/>
<evidence type="ECO:0000256" key="1">
    <source>
        <dbReference type="SAM" id="MobiDB-lite"/>
    </source>
</evidence>
<feature type="signal peptide" evidence="2">
    <location>
        <begin position="1"/>
        <end position="24"/>
    </location>
</feature>
<reference evidence="3 4" key="1">
    <citation type="submission" date="2020-08" db="EMBL/GenBank/DDBJ databases">
        <title>Genomic Encyclopedia of Type Strains, Phase IV (KMG-IV): sequencing the most valuable type-strain genomes for metagenomic binning, comparative biology and taxonomic classification.</title>
        <authorList>
            <person name="Goeker M."/>
        </authorList>
    </citation>
    <scope>NUCLEOTIDE SEQUENCE [LARGE SCALE GENOMIC DNA]</scope>
    <source>
        <strain evidence="3 4">DSM 45385</strain>
    </source>
</reference>
<accession>A0A7W7ZWA4</accession>
<evidence type="ECO:0000313" key="3">
    <source>
        <dbReference type="EMBL" id="MBB5074969.1"/>
    </source>
</evidence>
<dbReference type="AlphaFoldDB" id="A0A7W7ZWA4"/>
<evidence type="ECO:0000256" key="2">
    <source>
        <dbReference type="SAM" id="SignalP"/>
    </source>
</evidence>
<dbReference type="EMBL" id="JACHIN010000001">
    <property type="protein sequence ID" value="MBB5074969.1"/>
    <property type="molecule type" value="Genomic_DNA"/>
</dbReference>
<keyword evidence="4" id="KW-1185">Reference proteome</keyword>
<organism evidence="3 4">
    <name type="scientific">Nonomuraea endophytica</name>
    <dbReference type="NCBI Taxonomy" id="714136"/>
    <lineage>
        <taxon>Bacteria</taxon>
        <taxon>Bacillati</taxon>
        <taxon>Actinomycetota</taxon>
        <taxon>Actinomycetes</taxon>
        <taxon>Streptosporangiales</taxon>
        <taxon>Streptosporangiaceae</taxon>
        <taxon>Nonomuraea</taxon>
    </lineage>
</organism>
<feature type="region of interest" description="Disordered" evidence="1">
    <location>
        <begin position="269"/>
        <end position="288"/>
    </location>
</feature>
<feature type="chain" id="PRO_5031422920" description="Lipoprotein" evidence="2">
    <location>
        <begin position="25"/>
        <end position="288"/>
    </location>
</feature>
<dbReference type="RefSeq" id="WP_184957940.1">
    <property type="nucleotide sequence ID" value="NZ_JACHIN010000001.1"/>
</dbReference>
<gene>
    <name evidence="3" type="ORF">HNR40_000415</name>
</gene>